<keyword evidence="1" id="KW-0812">Transmembrane</keyword>
<feature type="transmembrane region" description="Helical" evidence="1">
    <location>
        <begin position="614"/>
        <end position="633"/>
    </location>
</feature>
<sequence>MSRSRKPASQRDVVEQWVERLRDFQNFSLKRVSPAEPPLTFSRKCFSDLIKWGTSFTELASELFICLELPDPRICDVVRRQKLNDNYYALYQADSFGKIPVNILGLNKVWMGDFDECAAVVNPVDPLYDTKFCWAHLNLPVDRFIPDHVKSVSNKTCGKGIPTDVKWSVCMPKSCSEKEITQALNFVPKMFGIQGKAICSTTCRPTEAKAEPIVWVMNVFLGFFVLLAVFATVVDYYESVADYKYGETPDVSTLKYILCFSMYTNGQSLLDTTTTKDTLRGVECIRFFSFTWVIAGHFWGYWANADNLVQLADIFNTLIYEIWINGFFSVDSFFFLSGLLLSYTFLRKYNISDVRKPATWIFFYVHRFLRLSPAYFAFIIFYATYLPQVDVGPHEIIAEKDWSTCRDSWWKNVLYINNFFDAEKSCLGITWYLAADTQMYVFAPLFLIPFFYSAKMGFVCAAIGLFLSTGITYFLFFSYDLPATLLKAIMISDDLSRRRMHTYVYTSFYVRIPPYLIGICMGYVLLSTKNQKKMMNKGLAGLLWILSAAMALGSIFIVHSYNNGEVWSKFDRATYNAFSRLCWPLSLSWLVYALNRGYSGLIGKFMSLPFWTPLGKLTFCAYLCHIFVIVVYLNMERLPLHYVGLFETYAHGVIPVTLLSLCFAAVWCLLFEMPFVRLERFLIGSTLKRTHKPRPPNECPEKEIVWTAKL</sequence>
<organism evidence="3 4">
    <name type="scientific">Caenorhabditis auriculariae</name>
    <dbReference type="NCBI Taxonomy" id="2777116"/>
    <lineage>
        <taxon>Eukaryota</taxon>
        <taxon>Metazoa</taxon>
        <taxon>Ecdysozoa</taxon>
        <taxon>Nematoda</taxon>
        <taxon>Chromadorea</taxon>
        <taxon>Rhabditida</taxon>
        <taxon>Rhabditina</taxon>
        <taxon>Rhabditomorpha</taxon>
        <taxon>Rhabditoidea</taxon>
        <taxon>Rhabditidae</taxon>
        <taxon>Peloderinae</taxon>
        <taxon>Caenorhabditis</taxon>
    </lineage>
</organism>
<dbReference type="Proteomes" id="UP000835052">
    <property type="component" value="Unassembled WGS sequence"/>
</dbReference>
<feature type="domain" description="Nose resistant-to-fluoxetine protein N-terminal" evidence="2">
    <location>
        <begin position="72"/>
        <end position="205"/>
    </location>
</feature>
<protein>
    <recommendedName>
        <fullName evidence="2">Nose resistant-to-fluoxetine protein N-terminal domain-containing protein</fullName>
    </recommendedName>
</protein>
<feature type="transmembrane region" description="Helical" evidence="1">
    <location>
        <begin position="367"/>
        <end position="385"/>
    </location>
</feature>
<evidence type="ECO:0000313" key="3">
    <source>
        <dbReference type="EMBL" id="CAD6191972.1"/>
    </source>
</evidence>
<accession>A0A8S1HA48</accession>
<gene>
    <name evidence="3" type="ORF">CAUJ_LOCUS7891</name>
</gene>
<evidence type="ECO:0000256" key="1">
    <source>
        <dbReference type="SAM" id="Phobius"/>
    </source>
</evidence>
<feature type="transmembrane region" description="Helical" evidence="1">
    <location>
        <begin position="538"/>
        <end position="557"/>
    </location>
</feature>
<dbReference type="PANTHER" id="PTHR11161">
    <property type="entry name" value="O-ACYLTRANSFERASE"/>
    <property type="match status" value="1"/>
</dbReference>
<dbReference type="EMBL" id="CAJGYM010000024">
    <property type="protein sequence ID" value="CAD6191972.1"/>
    <property type="molecule type" value="Genomic_DNA"/>
</dbReference>
<proteinExistence type="predicted"/>
<feature type="transmembrane region" description="Helical" evidence="1">
    <location>
        <begin position="213"/>
        <end position="234"/>
    </location>
</feature>
<dbReference type="OrthoDB" id="207378at2759"/>
<keyword evidence="1" id="KW-1133">Transmembrane helix</keyword>
<dbReference type="Pfam" id="PF01757">
    <property type="entry name" value="Acyl_transf_3"/>
    <property type="match status" value="1"/>
</dbReference>
<dbReference type="SMART" id="SM00703">
    <property type="entry name" value="NRF"/>
    <property type="match status" value="1"/>
</dbReference>
<feature type="transmembrane region" description="Helical" evidence="1">
    <location>
        <begin position="284"/>
        <end position="302"/>
    </location>
</feature>
<comment type="caution">
    <text evidence="3">The sequence shown here is derived from an EMBL/GenBank/DDBJ whole genome shotgun (WGS) entry which is preliminary data.</text>
</comment>
<evidence type="ECO:0000313" key="4">
    <source>
        <dbReference type="Proteomes" id="UP000835052"/>
    </source>
</evidence>
<dbReference type="Pfam" id="PF20146">
    <property type="entry name" value="NRF"/>
    <property type="match status" value="1"/>
</dbReference>
<feature type="transmembrane region" description="Helical" evidence="1">
    <location>
        <begin position="458"/>
        <end position="477"/>
    </location>
</feature>
<dbReference type="InterPro" id="IPR002656">
    <property type="entry name" value="Acyl_transf_3_dom"/>
</dbReference>
<feature type="transmembrane region" description="Helical" evidence="1">
    <location>
        <begin position="322"/>
        <end position="346"/>
    </location>
</feature>
<feature type="transmembrane region" description="Helical" evidence="1">
    <location>
        <begin position="653"/>
        <end position="671"/>
    </location>
</feature>
<reference evidence="3" key="1">
    <citation type="submission" date="2020-10" db="EMBL/GenBank/DDBJ databases">
        <authorList>
            <person name="Kikuchi T."/>
        </authorList>
    </citation>
    <scope>NUCLEOTIDE SEQUENCE</scope>
    <source>
        <strain evidence="3">NKZ352</strain>
    </source>
</reference>
<dbReference type="AlphaFoldDB" id="A0A8S1HA48"/>
<dbReference type="PANTHER" id="PTHR11161:SF0">
    <property type="entry name" value="O-ACYLTRANSFERASE LIKE PROTEIN"/>
    <property type="match status" value="1"/>
</dbReference>
<dbReference type="GO" id="GO:0016747">
    <property type="term" value="F:acyltransferase activity, transferring groups other than amino-acyl groups"/>
    <property type="evidence" value="ECO:0007669"/>
    <property type="project" value="InterPro"/>
</dbReference>
<evidence type="ECO:0000259" key="2">
    <source>
        <dbReference type="SMART" id="SM00703"/>
    </source>
</evidence>
<keyword evidence="4" id="KW-1185">Reference proteome</keyword>
<dbReference type="InterPro" id="IPR006621">
    <property type="entry name" value="Nose-resist-to-fluoxetine_N"/>
</dbReference>
<keyword evidence="1" id="KW-0472">Membrane</keyword>
<feature type="transmembrane region" description="Helical" evidence="1">
    <location>
        <begin position="508"/>
        <end position="526"/>
    </location>
</feature>
<feature type="transmembrane region" description="Helical" evidence="1">
    <location>
        <begin position="429"/>
        <end position="451"/>
    </location>
</feature>
<name>A0A8S1HA48_9PELO</name>
<dbReference type="InterPro" id="IPR052728">
    <property type="entry name" value="O2_lipid_transport_reg"/>
</dbReference>
<feature type="transmembrane region" description="Helical" evidence="1">
    <location>
        <begin position="577"/>
        <end position="594"/>
    </location>
</feature>